<feature type="region of interest" description="Disordered" evidence="10">
    <location>
        <begin position="432"/>
        <end position="459"/>
    </location>
</feature>
<evidence type="ECO:0000256" key="4">
    <source>
        <dbReference type="ARBA" id="ARBA00022737"/>
    </source>
</evidence>
<dbReference type="InterPro" id="IPR036318">
    <property type="entry name" value="FAD-bd_PCMH-like_sf"/>
</dbReference>
<protein>
    <recommendedName>
        <fullName evidence="16">CBS domain protein</fullName>
    </recommendedName>
</protein>
<dbReference type="PANTHER" id="PTHR43099:SF5">
    <property type="entry name" value="HLYC_CORC FAMILY TRANSPORTER"/>
    <property type="match status" value="1"/>
</dbReference>
<evidence type="ECO:0000256" key="11">
    <source>
        <dbReference type="SAM" id="Phobius"/>
    </source>
</evidence>
<keyword evidence="6 8" id="KW-0129">CBS domain</keyword>
<evidence type="ECO:0000256" key="1">
    <source>
        <dbReference type="ARBA" id="ARBA00004651"/>
    </source>
</evidence>
<name>A0A7Z7HPJ1_9PROT</name>
<feature type="compositionally biased region" description="Basic and acidic residues" evidence="10">
    <location>
        <begin position="433"/>
        <end position="448"/>
    </location>
</feature>
<dbReference type="SMART" id="SM00116">
    <property type="entry name" value="CBS"/>
    <property type="match status" value="2"/>
</dbReference>
<dbReference type="Gene3D" id="3.30.465.10">
    <property type="match status" value="1"/>
</dbReference>
<dbReference type="RefSeq" id="WP_154715873.1">
    <property type="nucleotide sequence ID" value="NZ_LT837803.1"/>
</dbReference>
<sequence>MSSLLFIIVALLLVLLNGFFVAAEFGLVKLRQTRVKAIAKAHGWRGRILARVHQDLDAYLSACQLGITLASLGLGWVGEPAFADLLTPLLAAVGISNPQLIHAIAFAVAFFIISYLHIVVGELAPKSMAIRRPEVIGLWTAPPLYAFYWMMYPAIWALNHSANWILRLTRLDGAQGHDSHYSADELKLILRSSRASQDFTADEWRVLAQSLDFRGLNVADLMRPFQEAVTLREDDTLADSLEKIARHRYSRYPYLDAADRIKGVLHMKDVFFALQKNPALTSLDKLVRPVQVVSPQLPATELFRRFQRGAPHFAVVAHRDVRPLGFITLDNLLGALVGEIRDEFRQTHNEWFRLDDGTLIGKGSLPIFSLERTLGIDIDESGVDSIGGLIMQKLENLPEEGQRIEFPQFSAVVKKMSGPKIVLVRIIPQTQLHDGHDGHDGHNGRGDGAKGANSVDAAP</sequence>
<keyword evidence="15" id="KW-1185">Reference proteome</keyword>
<proteinExistence type="predicted"/>
<evidence type="ECO:0000259" key="13">
    <source>
        <dbReference type="PROSITE" id="PS51846"/>
    </source>
</evidence>
<dbReference type="Proteomes" id="UP000242886">
    <property type="component" value="Chromosome SDENCHOL"/>
</dbReference>
<gene>
    <name evidence="14" type="ORF">SDENCHOL_10471</name>
</gene>
<dbReference type="PANTHER" id="PTHR43099">
    <property type="entry name" value="UPF0053 PROTEIN YRKA"/>
    <property type="match status" value="1"/>
</dbReference>
<dbReference type="InterPro" id="IPR000644">
    <property type="entry name" value="CBS_dom"/>
</dbReference>
<evidence type="ECO:0000313" key="15">
    <source>
        <dbReference type="Proteomes" id="UP000242886"/>
    </source>
</evidence>
<dbReference type="InterPro" id="IPR044751">
    <property type="entry name" value="Ion_transp-like_CBS"/>
</dbReference>
<reference evidence="14" key="1">
    <citation type="submission" date="2017-03" db="EMBL/GenBank/DDBJ databases">
        <authorList>
            <consortium name="AG Boll"/>
        </authorList>
    </citation>
    <scope>NUCLEOTIDE SEQUENCE [LARGE SCALE GENOMIC DNA]</scope>
    <source>
        <strain evidence="14">Chol</strain>
    </source>
</reference>
<dbReference type="SMART" id="SM01091">
    <property type="entry name" value="CorC_HlyC"/>
    <property type="match status" value="1"/>
</dbReference>
<feature type="domain" description="CNNM transmembrane" evidence="13">
    <location>
        <begin position="1"/>
        <end position="203"/>
    </location>
</feature>
<evidence type="ECO:0008006" key="16">
    <source>
        <dbReference type="Google" id="ProtNLM"/>
    </source>
</evidence>
<evidence type="ECO:0000256" key="3">
    <source>
        <dbReference type="ARBA" id="ARBA00022692"/>
    </source>
</evidence>
<dbReference type="GO" id="GO:0050660">
    <property type="term" value="F:flavin adenine dinucleotide binding"/>
    <property type="evidence" value="ECO:0007669"/>
    <property type="project" value="InterPro"/>
</dbReference>
<evidence type="ECO:0000256" key="10">
    <source>
        <dbReference type="SAM" id="MobiDB-lite"/>
    </source>
</evidence>
<dbReference type="GO" id="GO:0005886">
    <property type="term" value="C:plasma membrane"/>
    <property type="evidence" value="ECO:0007669"/>
    <property type="project" value="UniProtKB-SubCell"/>
</dbReference>
<dbReference type="Pfam" id="PF00571">
    <property type="entry name" value="CBS"/>
    <property type="match status" value="2"/>
</dbReference>
<dbReference type="Gene3D" id="3.10.580.10">
    <property type="entry name" value="CBS-domain"/>
    <property type="match status" value="1"/>
</dbReference>
<dbReference type="InterPro" id="IPR002550">
    <property type="entry name" value="CNNM"/>
</dbReference>
<dbReference type="SUPFAM" id="SSF54631">
    <property type="entry name" value="CBS-domain pair"/>
    <property type="match status" value="1"/>
</dbReference>
<evidence type="ECO:0000313" key="14">
    <source>
        <dbReference type="EMBL" id="SMB22015.1"/>
    </source>
</evidence>
<feature type="transmembrane region" description="Helical" evidence="11">
    <location>
        <begin position="100"/>
        <end position="124"/>
    </location>
</feature>
<dbReference type="SUPFAM" id="SSF56176">
    <property type="entry name" value="FAD-binding/transporter-associated domain-like"/>
    <property type="match status" value="1"/>
</dbReference>
<keyword evidence="2" id="KW-1003">Cell membrane</keyword>
<dbReference type="PROSITE" id="PS51371">
    <property type="entry name" value="CBS"/>
    <property type="match status" value="2"/>
</dbReference>
<keyword evidence="5 9" id="KW-1133">Transmembrane helix</keyword>
<evidence type="ECO:0000256" key="6">
    <source>
        <dbReference type="ARBA" id="ARBA00023122"/>
    </source>
</evidence>
<feature type="domain" description="CBS" evidence="12">
    <location>
        <begin position="222"/>
        <end position="280"/>
    </location>
</feature>
<evidence type="ECO:0000259" key="12">
    <source>
        <dbReference type="PROSITE" id="PS51371"/>
    </source>
</evidence>
<dbReference type="Pfam" id="PF03471">
    <property type="entry name" value="CorC_HlyC"/>
    <property type="match status" value="1"/>
</dbReference>
<evidence type="ECO:0000256" key="9">
    <source>
        <dbReference type="PROSITE-ProRule" id="PRU01193"/>
    </source>
</evidence>
<dbReference type="Pfam" id="PF01595">
    <property type="entry name" value="CNNM"/>
    <property type="match status" value="1"/>
</dbReference>
<evidence type="ECO:0000256" key="8">
    <source>
        <dbReference type="PROSITE-ProRule" id="PRU00703"/>
    </source>
</evidence>
<dbReference type="InterPro" id="IPR005170">
    <property type="entry name" value="Transptr-assoc_dom"/>
</dbReference>
<keyword evidence="3 9" id="KW-0812">Transmembrane</keyword>
<dbReference type="PROSITE" id="PS51846">
    <property type="entry name" value="CNNM"/>
    <property type="match status" value="1"/>
</dbReference>
<dbReference type="EMBL" id="LT837803">
    <property type="protein sequence ID" value="SMB22015.1"/>
    <property type="molecule type" value="Genomic_DNA"/>
</dbReference>
<keyword evidence="7 9" id="KW-0472">Membrane</keyword>
<feature type="transmembrane region" description="Helical" evidence="11">
    <location>
        <begin position="136"/>
        <end position="158"/>
    </location>
</feature>
<organism evidence="14 15">
    <name type="scientific">Sterolibacterium denitrificans</name>
    <dbReference type="NCBI Taxonomy" id="157592"/>
    <lineage>
        <taxon>Bacteria</taxon>
        <taxon>Pseudomonadati</taxon>
        <taxon>Pseudomonadota</taxon>
        <taxon>Betaproteobacteria</taxon>
        <taxon>Nitrosomonadales</taxon>
        <taxon>Sterolibacteriaceae</taxon>
        <taxon>Sterolibacterium</taxon>
    </lineage>
</organism>
<keyword evidence="4" id="KW-0677">Repeat</keyword>
<dbReference type="CDD" id="cd04590">
    <property type="entry name" value="CBS_pair_CorC_HlyC_assoc"/>
    <property type="match status" value="1"/>
</dbReference>
<evidence type="ECO:0000256" key="2">
    <source>
        <dbReference type="ARBA" id="ARBA00022475"/>
    </source>
</evidence>
<comment type="subcellular location">
    <subcellularLocation>
        <location evidence="1">Cell membrane</location>
        <topology evidence="1">Multi-pass membrane protein</topology>
    </subcellularLocation>
</comment>
<evidence type="ECO:0000256" key="7">
    <source>
        <dbReference type="ARBA" id="ARBA00023136"/>
    </source>
</evidence>
<dbReference type="AlphaFoldDB" id="A0A7Z7HPJ1"/>
<dbReference type="InterPro" id="IPR046342">
    <property type="entry name" value="CBS_dom_sf"/>
</dbReference>
<dbReference type="InterPro" id="IPR051676">
    <property type="entry name" value="UPF0053_domain"/>
</dbReference>
<accession>A0A7Z7HPJ1</accession>
<feature type="domain" description="CBS" evidence="12">
    <location>
        <begin position="286"/>
        <end position="343"/>
    </location>
</feature>
<dbReference type="InterPro" id="IPR016169">
    <property type="entry name" value="FAD-bd_PCMH_sub2"/>
</dbReference>
<evidence type="ECO:0000256" key="5">
    <source>
        <dbReference type="ARBA" id="ARBA00022989"/>
    </source>
</evidence>